<comment type="caution">
    <text evidence="1">The sequence shown here is derived from an EMBL/GenBank/DDBJ whole genome shotgun (WGS) entry which is preliminary data.</text>
</comment>
<proteinExistence type="predicted"/>
<dbReference type="AlphaFoldDB" id="X0ZX64"/>
<gene>
    <name evidence="1" type="ORF">S01H4_06510</name>
</gene>
<reference evidence="1" key="1">
    <citation type="journal article" date="2014" name="Front. Microbiol.">
        <title>High frequency of phylogenetically diverse reductive dehalogenase-homologous genes in deep subseafloor sedimentary metagenomes.</title>
        <authorList>
            <person name="Kawai M."/>
            <person name="Futagami T."/>
            <person name="Toyoda A."/>
            <person name="Takaki Y."/>
            <person name="Nishi S."/>
            <person name="Hori S."/>
            <person name="Arai W."/>
            <person name="Tsubouchi T."/>
            <person name="Morono Y."/>
            <person name="Uchiyama I."/>
            <person name="Ito T."/>
            <person name="Fujiyama A."/>
            <person name="Inagaki F."/>
            <person name="Takami H."/>
        </authorList>
    </citation>
    <scope>NUCLEOTIDE SEQUENCE</scope>
    <source>
        <strain evidence="1">Expedition CK06-06</strain>
    </source>
</reference>
<evidence type="ECO:0000313" key="1">
    <source>
        <dbReference type="EMBL" id="GAG74440.1"/>
    </source>
</evidence>
<sequence length="94" mass="11423">MTTTIQIDNETKRKLFNLKLKLEKEKGNAVTYNELIIYLLENQNNYLTNRVNMKEFREFEGILPESAVEEYWREKKRDLEREERKAPLKKEKEA</sequence>
<name>X0ZX64_9ZZZZ</name>
<protein>
    <submittedName>
        <fullName evidence="1">Uncharacterized protein</fullName>
    </submittedName>
</protein>
<organism evidence="1">
    <name type="scientific">marine sediment metagenome</name>
    <dbReference type="NCBI Taxonomy" id="412755"/>
    <lineage>
        <taxon>unclassified sequences</taxon>
        <taxon>metagenomes</taxon>
        <taxon>ecological metagenomes</taxon>
    </lineage>
</organism>
<accession>X0ZX64</accession>
<dbReference type="EMBL" id="BART01002017">
    <property type="protein sequence ID" value="GAG74440.1"/>
    <property type="molecule type" value="Genomic_DNA"/>
</dbReference>